<evidence type="ECO:0000313" key="3">
    <source>
        <dbReference type="EMBL" id="KAF5332100.1"/>
    </source>
</evidence>
<dbReference type="Proteomes" id="UP000541558">
    <property type="component" value="Unassembled WGS sequence"/>
</dbReference>
<dbReference type="PROSITE" id="PS00028">
    <property type="entry name" value="ZINC_FINGER_C2H2_1"/>
    <property type="match status" value="1"/>
</dbReference>
<feature type="domain" description="C2H2-type" evidence="2">
    <location>
        <begin position="73"/>
        <end position="97"/>
    </location>
</feature>
<sequence length="103" mass="11491">MRVSIFAILPIALALASSVTAHYDDDFEARDYIDDLATRNYGDDILGARNLLVDISTRDLVDELTRRTSKWTCQAPNCGQTFSEYAKVTAHKDKTGHKIGLTK</sequence>
<evidence type="ECO:0000313" key="4">
    <source>
        <dbReference type="Proteomes" id="UP000541558"/>
    </source>
</evidence>
<keyword evidence="4" id="KW-1185">Reference proteome</keyword>
<name>A0A8H5BZ31_9AGAR</name>
<gene>
    <name evidence="3" type="ORF">D9611_008004</name>
</gene>
<dbReference type="OrthoDB" id="10296055at2759"/>
<evidence type="ECO:0000259" key="2">
    <source>
        <dbReference type="PROSITE" id="PS00028"/>
    </source>
</evidence>
<comment type="caution">
    <text evidence="3">The sequence shown here is derived from an EMBL/GenBank/DDBJ whole genome shotgun (WGS) entry which is preliminary data.</text>
</comment>
<keyword evidence="1" id="KW-0732">Signal</keyword>
<feature type="chain" id="PRO_5034644015" description="C2H2-type domain-containing protein" evidence="1">
    <location>
        <begin position="22"/>
        <end position="103"/>
    </location>
</feature>
<feature type="signal peptide" evidence="1">
    <location>
        <begin position="1"/>
        <end position="21"/>
    </location>
</feature>
<reference evidence="3 4" key="1">
    <citation type="journal article" date="2020" name="ISME J.">
        <title>Uncovering the hidden diversity of litter-decomposition mechanisms in mushroom-forming fungi.</title>
        <authorList>
            <person name="Floudas D."/>
            <person name="Bentzer J."/>
            <person name="Ahren D."/>
            <person name="Johansson T."/>
            <person name="Persson P."/>
            <person name="Tunlid A."/>
        </authorList>
    </citation>
    <scope>NUCLEOTIDE SEQUENCE [LARGE SCALE GENOMIC DNA]</scope>
    <source>
        <strain evidence="3 4">CBS 175.51</strain>
    </source>
</reference>
<accession>A0A8H5BZ31</accession>
<protein>
    <recommendedName>
        <fullName evidence="2">C2H2-type domain-containing protein</fullName>
    </recommendedName>
</protein>
<dbReference type="EMBL" id="JAACJK010000111">
    <property type="protein sequence ID" value="KAF5332100.1"/>
    <property type="molecule type" value="Genomic_DNA"/>
</dbReference>
<dbReference type="InterPro" id="IPR013087">
    <property type="entry name" value="Znf_C2H2_type"/>
</dbReference>
<evidence type="ECO:0000256" key="1">
    <source>
        <dbReference type="SAM" id="SignalP"/>
    </source>
</evidence>
<dbReference type="AlphaFoldDB" id="A0A8H5BZ31"/>
<proteinExistence type="predicted"/>
<organism evidence="3 4">
    <name type="scientific">Ephemerocybe angulata</name>
    <dbReference type="NCBI Taxonomy" id="980116"/>
    <lineage>
        <taxon>Eukaryota</taxon>
        <taxon>Fungi</taxon>
        <taxon>Dikarya</taxon>
        <taxon>Basidiomycota</taxon>
        <taxon>Agaricomycotina</taxon>
        <taxon>Agaricomycetes</taxon>
        <taxon>Agaricomycetidae</taxon>
        <taxon>Agaricales</taxon>
        <taxon>Agaricineae</taxon>
        <taxon>Psathyrellaceae</taxon>
        <taxon>Ephemerocybe</taxon>
    </lineage>
</organism>